<dbReference type="Proteomes" id="UP000830816">
    <property type="component" value="Segment"/>
</dbReference>
<dbReference type="KEGG" id="vg:80539525"/>
<feature type="compositionally biased region" description="Low complexity" evidence="1">
    <location>
        <begin position="24"/>
        <end position="42"/>
    </location>
</feature>
<dbReference type="EMBL" id="MT997159">
    <property type="protein sequence ID" value="QRC47044.1"/>
    <property type="molecule type" value="Viral_cRNA"/>
</dbReference>
<feature type="compositionally biased region" description="Polar residues" evidence="1">
    <location>
        <begin position="43"/>
        <end position="100"/>
    </location>
</feature>
<dbReference type="GeneID" id="80539525"/>
<evidence type="ECO:0000256" key="2">
    <source>
        <dbReference type="SAM" id="Phobius"/>
    </source>
</evidence>
<feature type="transmembrane region" description="Helical" evidence="2">
    <location>
        <begin position="279"/>
        <end position="298"/>
    </location>
</feature>
<organism evidence="3 4">
    <name type="scientific">Veiled chameleon serpentovirus B</name>
    <dbReference type="NCBI Taxonomy" id="2806430"/>
    <lineage>
        <taxon>Viruses</taxon>
        <taxon>Riboviria</taxon>
        <taxon>Orthornavirae</taxon>
        <taxon>Pisuviricota</taxon>
        <taxon>Pisoniviricetes</taxon>
        <taxon>Nidovirales</taxon>
        <taxon>Tornidovirineae</taxon>
        <taxon>Tobaniviridae</taxon>
        <taxon>Serpentovirinae</taxon>
        <taxon>Vebetovirus</taxon>
        <taxon>Chabetovirus</taxon>
        <taxon>Vebetovirus paba</taxon>
    </lineage>
</organism>
<keyword evidence="2" id="KW-1133">Transmembrane helix</keyword>
<feature type="region of interest" description="Disordered" evidence="1">
    <location>
        <begin position="24"/>
        <end position="121"/>
    </location>
</feature>
<name>A0AAE7PP39_9NIDO</name>
<evidence type="ECO:0000313" key="4">
    <source>
        <dbReference type="Proteomes" id="UP000830816"/>
    </source>
</evidence>
<protein>
    <submittedName>
        <fullName evidence="3">TM Protein</fullName>
    </submittedName>
</protein>
<dbReference type="RefSeq" id="YP_010800872.1">
    <property type="nucleotide sequence ID" value="NC_076911.1"/>
</dbReference>
<accession>A0AAE7PP39</accession>
<keyword evidence="2" id="KW-0812">Transmembrane</keyword>
<reference evidence="3" key="1">
    <citation type="journal article" date="2020" name="Viruses">
        <title>Serpentovirus (Nidovirus) and Orthoreovirus Coinfection in Captive Veiled Chameleons (Chamaeleo calyptratus) with Respiratory Disease.</title>
        <authorList>
            <person name="Hoon-Hanks L.L."/>
            <person name="Stohr A.C."/>
            <person name="Anderson A.J."/>
            <person name="Evans D.E."/>
            <person name="Nevarez J.G."/>
            <person name="Diaz R.E."/>
            <person name="Rodgers C.P."/>
            <person name="Cross S.T."/>
            <person name="Steiner H.R."/>
            <person name="Parker R.R."/>
            <person name="Stenglein M.D."/>
        </authorList>
    </citation>
    <scope>NUCLEOTIDE SEQUENCE</scope>
    <source>
        <strain evidence="3">B</strain>
    </source>
</reference>
<evidence type="ECO:0000256" key="1">
    <source>
        <dbReference type="SAM" id="MobiDB-lite"/>
    </source>
</evidence>
<sequence length="312" mass="34414">MRSFLLLFLFCNYGFFASVRSNSTVVPSTTSNNSTVPPTVSNISTSQSQEGSANSSTTFPIASNTTTVSNISQQQNTTAPISTPRPNATPSNTSRTSVQPQGESQESGGQAKNNTGAGEEIGIPSQRFHSLEMKLITCNCSQCCKLNTQNMFAIDMHGGDGKLFVHEAYLIRQTNQSYSVECTSCDDYPGNIPREGDCLVNAPGYYFVGRGDDRAPRQDDTPLCNYTVVFNGYSPEVRFNYTALIDDITKQISDEHPLLRHARDWLSFIPVKHVNTVNVVIGIILLSFILFSLILCICQRNSEHKGKYDKLY</sequence>
<keyword evidence="2" id="KW-0472">Membrane</keyword>
<proteinExistence type="predicted"/>
<evidence type="ECO:0000313" key="3">
    <source>
        <dbReference type="EMBL" id="QRC47044.1"/>
    </source>
</evidence>
<keyword evidence="4" id="KW-1185">Reference proteome</keyword>
<feature type="compositionally biased region" description="Low complexity" evidence="1">
    <location>
        <begin position="101"/>
        <end position="110"/>
    </location>
</feature>